<dbReference type="RefSeq" id="WP_157331891.1">
    <property type="nucleotide sequence ID" value="NZ_RHLK01000001.1"/>
</dbReference>
<dbReference type="Proteomes" id="UP000490800">
    <property type="component" value="Unassembled WGS sequence"/>
</dbReference>
<feature type="transmembrane region" description="Helical" evidence="1">
    <location>
        <begin position="46"/>
        <end position="69"/>
    </location>
</feature>
<sequence length="74" mass="8464">MKFRTEYVKEMNEIKANEELKNTIINQAASNAIGLPTVAHRRRSKVGIIIASSVIMLILFLSIETLWIYDKAEK</sequence>
<accession>A0A7X3FE39</accession>
<comment type="caution">
    <text evidence="2">The sequence shown here is derived from an EMBL/GenBank/DDBJ whole genome shotgun (WGS) entry which is preliminary data.</text>
</comment>
<protein>
    <submittedName>
        <fullName evidence="2">Uncharacterized protein</fullName>
    </submittedName>
</protein>
<keyword evidence="3" id="KW-1185">Reference proteome</keyword>
<evidence type="ECO:0000256" key="1">
    <source>
        <dbReference type="SAM" id="Phobius"/>
    </source>
</evidence>
<dbReference type="EMBL" id="RHLK01000001">
    <property type="protein sequence ID" value="MVO98046.1"/>
    <property type="molecule type" value="Genomic_DNA"/>
</dbReference>
<keyword evidence="1" id="KW-0472">Membrane</keyword>
<gene>
    <name evidence="2" type="ORF">EDM21_00560</name>
</gene>
<evidence type="ECO:0000313" key="3">
    <source>
        <dbReference type="Proteomes" id="UP000490800"/>
    </source>
</evidence>
<dbReference type="AlphaFoldDB" id="A0A7X3FE39"/>
<name>A0A7X3FE39_9BACL</name>
<organism evidence="2 3">
    <name type="scientific">Paenibacillus lutrae</name>
    <dbReference type="NCBI Taxonomy" id="2078573"/>
    <lineage>
        <taxon>Bacteria</taxon>
        <taxon>Bacillati</taxon>
        <taxon>Bacillota</taxon>
        <taxon>Bacilli</taxon>
        <taxon>Bacillales</taxon>
        <taxon>Paenibacillaceae</taxon>
        <taxon>Paenibacillus</taxon>
    </lineage>
</organism>
<evidence type="ECO:0000313" key="2">
    <source>
        <dbReference type="EMBL" id="MVO98046.1"/>
    </source>
</evidence>
<keyword evidence="1" id="KW-1133">Transmembrane helix</keyword>
<reference evidence="2 3" key="1">
    <citation type="journal article" date="2019" name="Microorganisms">
        <title>Paenibacillus lutrae sp. nov., A Chitinolytic Species Isolated from A River Otter in Castril Natural Park, Granada, Spain.</title>
        <authorList>
            <person name="Rodriguez M."/>
            <person name="Reina J.C."/>
            <person name="Bejar V."/>
            <person name="Llamas I."/>
        </authorList>
    </citation>
    <scope>NUCLEOTIDE SEQUENCE [LARGE SCALE GENOMIC DNA]</scope>
    <source>
        <strain evidence="2 3">N10</strain>
    </source>
</reference>
<keyword evidence="1" id="KW-0812">Transmembrane</keyword>
<proteinExistence type="predicted"/>